<sequence>MIKKNDANQTLDVKATSANNSLNSPIKSGKCDASQLPSKQEEPLATFAPTTTETSYSALPSVTSSKPLPKHNVDNLSTPIIGKTSHPALPSVTSSRPPPKHNIDNLSAQLENIGEVNKTTAAVAIADLKDKNIFK</sequence>
<organism evidence="2 3">
    <name type="scientific">Physocladia obscura</name>
    <dbReference type="NCBI Taxonomy" id="109957"/>
    <lineage>
        <taxon>Eukaryota</taxon>
        <taxon>Fungi</taxon>
        <taxon>Fungi incertae sedis</taxon>
        <taxon>Chytridiomycota</taxon>
        <taxon>Chytridiomycota incertae sedis</taxon>
        <taxon>Chytridiomycetes</taxon>
        <taxon>Chytridiales</taxon>
        <taxon>Chytriomycetaceae</taxon>
        <taxon>Physocladia</taxon>
    </lineage>
</organism>
<evidence type="ECO:0000313" key="2">
    <source>
        <dbReference type="EMBL" id="KAJ3084118.1"/>
    </source>
</evidence>
<accession>A0AAD5SMQ3</accession>
<evidence type="ECO:0000256" key="1">
    <source>
        <dbReference type="SAM" id="MobiDB-lite"/>
    </source>
</evidence>
<feature type="region of interest" description="Disordered" evidence="1">
    <location>
        <begin position="1"/>
        <end position="103"/>
    </location>
</feature>
<reference evidence="2" key="1">
    <citation type="submission" date="2020-05" db="EMBL/GenBank/DDBJ databases">
        <title>Phylogenomic resolution of chytrid fungi.</title>
        <authorList>
            <person name="Stajich J.E."/>
            <person name="Amses K."/>
            <person name="Simmons R."/>
            <person name="Seto K."/>
            <person name="Myers J."/>
            <person name="Bonds A."/>
            <person name="Quandt C.A."/>
            <person name="Barry K."/>
            <person name="Liu P."/>
            <person name="Grigoriev I."/>
            <person name="Longcore J.E."/>
            <person name="James T.Y."/>
        </authorList>
    </citation>
    <scope>NUCLEOTIDE SEQUENCE</scope>
    <source>
        <strain evidence="2">JEL0513</strain>
    </source>
</reference>
<feature type="compositionally biased region" description="Polar residues" evidence="1">
    <location>
        <begin position="48"/>
        <end position="66"/>
    </location>
</feature>
<comment type="caution">
    <text evidence="2">The sequence shown here is derived from an EMBL/GenBank/DDBJ whole genome shotgun (WGS) entry which is preliminary data.</text>
</comment>
<evidence type="ECO:0000313" key="3">
    <source>
        <dbReference type="Proteomes" id="UP001211907"/>
    </source>
</evidence>
<keyword evidence="3" id="KW-1185">Reference proteome</keyword>
<feature type="compositionally biased region" description="Polar residues" evidence="1">
    <location>
        <begin position="7"/>
        <end position="26"/>
    </location>
</feature>
<feature type="non-terminal residue" evidence="2">
    <location>
        <position position="135"/>
    </location>
</feature>
<gene>
    <name evidence="2" type="ORF">HK100_009353</name>
</gene>
<dbReference type="AlphaFoldDB" id="A0AAD5SMQ3"/>
<proteinExistence type="predicted"/>
<dbReference type="Proteomes" id="UP001211907">
    <property type="component" value="Unassembled WGS sequence"/>
</dbReference>
<name>A0AAD5SMQ3_9FUNG</name>
<dbReference type="EMBL" id="JADGJH010004780">
    <property type="protein sequence ID" value="KAJ3084118.1"/>
    <property type="molecule type" value="Genomic_DNA"/>
</dbReference>
<protein>
    <submittedName>
        <fullName evidence="2">Uncharacterized protein</fullName>
    </submittedName>
</protein>